<dbReference type="EMBL" id="CAJRST010036666">
    <property type="protein sequence ID" value="CAG5992774.1"/>
    <property type="molecule type" value="Genomic_DNA"/>
</dbReference>
<feature type="domain" description="TOG" evidence="2">
    <location>
        <begin position="185"/>
        <end position="423"/>
    </location>
</feature>
<dbReference type="PANTHER" id="PTHR21567">
    <property type="entry name" value="CLASP"/>
    <property type="match status" value="1"/>
</dbReference>
<gene>
    <name evidence="3" type="ORF">MMEN_LOCUS17706</name>
</gene>
<proteinExistence type="predicted"/>
<dbReference type="InterPro" id="IPR034085">
    <property type="entry name" value="TOG"/>
</dbReference>
<comment type="caution">
    <text evidence="3">The sequence shown here is derived from an EMBL/GenBank/DDBJ whole genome shotgun (WGS) entry which is preliminary data.</text>
</comment>
<reference evidence="3" key="1">
    <citation type="submission" date="2021-05" db="EMBL/GenBank/DDBJ databases">
        <authorList>
            <person name="Tigano A."/>
        </authorList>
    </citation>
    <scope>NUCLEOTIDE SEQUENCE</scope>
</reference>
<dbReference type="SUPFAM" id="SSF48371">
    <property type="entry name" value="ARM repeat"/>
    <property type="match status" value="1"/>
</dbReference>
<feature type="region of interest" description="Disordered" evidence="1">
    <location>
        <begin position="50"/>
        <end position="81"/>
    </location>
</feature>
<dbReference type="InterPro" id="IPR024395">
    <property type="entry name" value="CLASP_N_dom"/>
</dbReference>
<keyword evidence="4" id="KW-1185">Reference proteome</keyword>
<dbReference type="InterPro" id="IPR016024">
    <property type="entry name" value="ARM-type_fold"/>
</dbReference>
<dbReference type="Proteomes" id="UP000677803">
    <property type="component" value="Unassembled WGS sequence"/>
</dbReference>
<dbReference type="SMART" id="SM01349">
    <property type="entry name" value="TOG"/>
    <property type="match status" value="1"/>
</dbReference>
<dbReference type="InterPro" id="IPR011989">
    <property type="entry name" value="ARM-like"/>
</dbReference>
<evidence type="ECO:0000313" key="3">
    <source>
        <dbReference type="EMBL" id="CAG5992774.1"/>
    </source>
</evidence>
<name>A0A8S4BJI9_9TELE</name>
<protein>
    <submittedName>
        <fullName evidence="3">(Atlantic silverside) hypothetical protein</fullName>
    </submittedName>
</protein>
<dbReference type="Gene3D" id="1.25.10.10">
    <property type="entry name" value="Leucine-rich Repeat Variant"/>
    <property type="match status" value="1"/>
</dbReference>
<sequence>MVWVPTPQKRKWTVDEFLEDEHLSPAPSIGSECSLSPVYAEPLTRFGTAVSPIMSPDGRSLSSSPFTPSPPPPPPRRRASRIPLLIVKNNRDVKEVANGCRLQTAEAQFGAFEKRLRGLQWQLLAPVPEHPETPREIPALEKKPPLFKPSPPPKKTTSQTTVRTRKTTRTNVMKKTQTVKMQESKDQEELEPLTKPAASLSEFFAQIVSEEWEKKIEALRWVRALAQHHQNVLLGKLHEVCLAVMEEVHNLRSSVACAAIDTMASLYTNLQKNMDNEVERTGRCLILRIAQATVNTFVQQQVNLALAALVHNCSPGRVLTVLLHIGVGHLSPAVRASTGQQLQLMADKMGAEAVLTTGQSFTPRFLTAVSKLSVDAAAEVRCRGQAAIQILAKHQDFMKLWLQSVHEKDQRFLQKIVMNACRK</sequence>
<evidence type="ECO:0000313" key="4">
    <source>
        <dbReference type="Proteomes" id="UP000677803"/>
    </source>
</evidence>
<feature type="region of interest" description="Disordered" evidence="1">
    <location>
        <begin position="130"/>
        <end position="167"/>
    </location>
</feature>
<dbReference type="OrthoDB" id="5870094at2759"/>
<feature type="compositionally biased region" description="Basic and acidic residues" evidence="1">
    <location>
        <begin position="130"/>
        <end position="144"/>
    </location>
</feature>
<organism evidence="3 4">
    <name type="scientific">Menidia menidia</name>
    <name type="common">Atlantic silverside</name>
    <dbReference type="NCBI Taxonomy" id="238744"/>
    <lineage>
        <taxon>Eukaryota</taxon>
        <taxon>Metazoa</taxon>
        <taxon>Chordata</taxon>
        <taxon>Craniata</taxon>
        <taxon>Vertebrata</taxon>
        <taxon>Euteleostomi</taxon>
        <taxon>Actinopterygii</taxon>
        <taxon>Neopterygii</taxon>
        <taxon>Teleostei</taxon>
        <taxon>Neoteleostei</taxon>
        <taxon>Acanthomorphata</taxon>
        <taxon>Ovalentaria</taxon>
        <taxon>Atherinomorphae</taxon>
        <taxon>Atheriniformes</taxon>
        <taxon>Atherinopsidae</taxon>
        <taxon>Menidiinae</taxon>
        <taxon>Menidia</taxon>
    </lineage>
</organism>
<dbReference type="AlphaFoldDB" id="A0A8S4BJI9"/>
<dbReference type="PANTHER" id="PTHR21567:SF87">
    <property type="entry name" value="CRESCERIN-LIKE PROTEIN CHE-12"/>
    <property type="match status" value="1"/>
</dbReference>
<dbReference type="GO" id="GO:0005929">
    <property type="term" value="C:cilium"/>
    <property type="evidence" value="ECO:0007669"/>
    <property type="project" value="TreeGrafter"/>
</dbReference>
<dbReference type="GO" id="GO:0008017">
    <property type="term" value="F:microtubule binding"/>
    <property type="evidence" value="ECO:0007669"/>
    <property type="project" value="TreeGrafter"/>
</dbReference>
<dbReference type="Pfam" id="PF12348">
    <property type="entry name" value="CLASP_N"/>
    <property type="match status" value="1"/>
</dbReference>
<dbReference type="GO" id="GO:0005881">
    <property type="term" value="C:cytoplasmic microtubule"/>
    <property type="evidence" value="ECO:0007669"/>
    <property type="project" value="TreeGrafter"/>
</dbReference>
<evidence type="ECO:0000259" key="2">
    <source>
        <dbReference type="SMART" id="SM01349"/>
    </source>
</evidence>
<evidence type="ECO:0000256" key="1">
    <source>
        <dbReference type="SAM" id="MobiDB-lite"/>
    </source>
</evidence>
<dbReference type="GO" id="GO:0000226">
    <property type="term" value="P:microtubule cytoskeleton organization"/>
    <property type="evidence" value="ECO:0007669"/>
    <property type="project" value="TreeGrafter"/>
</dbReference>
<accession>A0A8S4BJI9</accession>